<dbReference type="EMBL" id="BOPF01000003">
    <property type="protein sequence ID" value="GIJ44328.1"/>
    <property type="molecule type" value="Genomic_DNA"/>
</dbReference>
<dbReference type="Proteomes" id="UP000619260">
    <property type="component" value="Unassembled WGS sequence"/>
</dbReference>
<dbReference type="PANTHER" id="PTHR12729:SF1">
    <property type="entry name" value="TRNAHIS GUANYLYLTRANSFERASE CATALYTIC DOMAIN-CONTAINING PROTEIN"/>
    <property type="match status" value="1"/>
</dbReference>
<dbReference type="GO" id="GO:0000287">
    <property type="term" value="F:magnesium ion binding"/>
    <property type="evidence" value="ECO:0007669"/>
    <property type="project" value="InterPro"/>
</dbReference>
<gene>
    <name evidence="2" type="ORF">Val02_12140</name>
</gene>
<accession>A0A8J3YHJ1</accession>
<dbReference type="GO" id="GO:0008193">
    <property type="term" value="F:tRNA guanylyltransferase activity"/>
    <property type="evidence" value="ECO:0007669"/>
    <property type="project" value="InterPro"/>
</dbReference>
<dbReference type="GO" id="GO:0006400">
    <property type="term" value="P:tRNA modification"/>
    <property type="evidence" value="ECO:0007669"/>
    <property type="project" value="InterPro"/>
</dbReference>
<dbReference type="InterPro" id="IPR038469">
    <property type="entry name" value="tRNAHis_GuaTrfase_Thg1_sf"/>
</dbReference>
<dbReference type="InterPro" id="IPR024956">
    <property type="entry name" value="tRNAHis_GuaTrfase_cat"/>
</dbReference>
<evidence type="ECO:0000259" key="1">
    <source>
        <dbReference type="Pfam" id="PF04446"/>
    </source>
</evidence>
<evidence type="ECO:0000313" key="3">
    <source>
        <dbReference type="Proteomes" id="UP000619260"/>
    </source>
</evidence>
<protein>
    <recommendedName>
        <fullName evidence="1">tRNAHis guanylyltransferase catalytic domain-containing protein</fullName>
    </recommendedName>
</protein>
<organism evidence="2 3">
    <name type="scientific">Virgisporangium aliadipatigenens</name>
    <dbReference type="NCBI Taxonomy" id="741659"/>
    <lineage>
        <taxon>Bacteria</taxon>
        <taxon>Bacillati</taxon>
        <taxon>Actinomycetota</taxon>
        <taxon>Actinomycetes</taxon>
        <taxon>Micromonosporales</taxon>
        <taxon>Micromonosporaceae</taxon>
        <taxon>Virgisporangium</taxon>
    </lineage>
</organism>
<dbReference type="PANTHER" id="PTHR12729">
    <property type="entry name" value="TRNA(HIS) GUANYLYLTRANSFERASE-RELATED"/>
    <property type="match status" value="1"/>
</dbReference>
<reference evidence="2" key="1">
    <citation type="submission" date="2021-01" db="EMBL/GenBank/DDBJ databases">
        <title>Whole genome shotgun sequence of Virgisporangium aliadipatigenens NBRC 105644.</title>
        <authorList>
            <person name="Komaki H."/>
            <person name="Tamura T."/>
        </authorList>
    </citation>
    <scope>NUCLEOTIDE SEQUENCE</scope>
    <source>
        <strain evidence="2">NBRC 105644</strain>
    </source>
</reference>
<proteinExistence type="predicted"/>
<dbReference type="RefSeq" id="WP_203897880.1">
    <property type="nucleotide sequence ID" value="NZ_BOPF01000003.1"/>
</dbReference>
<name>A0A8J3YHJ1_9ACTN</name>
<keyword evidence="3" id="KW-1185">Reference proteome</keyword>
<feature type="domain" description="tRNAHis guanylyltransferase catalytic" evidence="1">
    <location>
        <begin position="7"/>
        <end position="131"/>
    </location>
</feature>
<evidence type="ECO:0000313" key="2">
    <source>
        <dbReference type="EMBL" id="GIJ44328.1"/>
    </source>
</evidence>
<dbReference type="Pfam" id="PF04446">
    <property type="entry name" value="Thg1"/>
    <property type="match status" value="1"/>
</dbReference>
<dbReference type="Gene3D" id="3.30.70.3000">
    <property type="match status" value="1"/>
</dbReference>
<dbReference type="InterPro" id="IPR007537">
    <property type="entry name" value="tRNAHis_GuaTrfase_Thg1"/>
</dbReference>
<comment type="caution">
    <text evidence="2">The sequence shown here is derived from an EMBL/GenBank/DDBJ whole genome shotgun (WGS) entry which is preliminary data.</text>
</comment>
<sequence length="259" mass="28489">MSTPLGERMKGYEEVTRTVLPRRTYTILRCDGRAFHTYLRGAQRPYDYGFMADMDAVAAALCDEISGAVFAFVQSDEVSVLAVDFGGPTTQPWFGGEVQKMVSVAAATATAALVRRRPAGAPTFDARVFTVDDPVEVANYFVWRQQDCVRNSITMAALAQFPHRRLHGVSGAQKVALLRAEKGIDWEAYPDTAKRGRVVVRRTGERLVTFTHRKTGREETVTALRSWWEAEAAPPFTADGRGLLAELIPAGTSPRPPGP</sequence>
<dbReference type="AlphaFoldDB" id="A0A8J3YHJ1"/>